<dbReference type="InterPro" id="IPR014768">
    <property type="entry name" value="GBD/FH3_dom"/>
</dbReference>
<dbReference type="InterPro" id="IPR011989">
    <property type="entry name" value="ARM-like"/>
</dbReference>
<keyword evidence="1" id="KW-0009">Actin-binding</keyword>
<dbReference type="PANTHER" id="PTHR45920">
    <property type="entry name" value="FORMIN HOMOLOGY 2 DOMAIN CONTAINING, ISOFORM I"/>
    <property type="match status" value="1"/>
</dbReference>
<evidence type="ECO:0000256" key="2">
    <source>
        <dbReference type="SAM" id="Coils"/>
    </source>
</evidence>
<feature type="compositionally biased region" description="Low complexity" evidence="3">
    <location>
        <begin position="1042"/>
        <end position="1055"/>
    </location>
</feature>
<evidence type="ECO:0000313" key="7">
    <source>
        <dbReference type="WBParaSite" id="jg20125"/>
    </source>
</evidence>
<dbReference type="Proteomes" id="UP000887574">
    <property type="component" value="Unplaced"/>
</dbReference>
<feature type="region of interest" description="Disordered" evidence="3">
    <location>
        <begin position="403"/>
        <end position="472"/>
    </location>
</feature>
<dbReference type="SMART" id="SM00498">
    <property type="entry name" value="FH2"/>
    <property type="match status" value="1"/>
</dbReference>
<evidence type="ECO:0000256" key="3">
    <source>
        <dbReference type="SAM" id="MobiDB-lite"/>
    </source>
</evidence>
<dbReference type="GO" id="GO:0005737">
    <property type="term" value="C:cytoplasm"/>
    <property type="evidence" value="ECO:0007669"/>
    <property type="project" value="TreeGrafter"/>
</dbReference>
<proteinExistence type="predicted"/>
<dbReference type="Pfam" id="PF24959">
    <property type="entry name" value="FH3_FHOD1-3"/>
    <property type="match status" value="1"/>
</dbReference>
<feature type="compositionally biased region" description="Pro residues" evidence="3">
    <location>
        <begin position="1021"/>
        <end position="1032"/>
    </location>
</feature>
<dbReference type="SUPFAM" id="SSF101447">
    <property type="entry name" value="Formin homology 2 domain (FH2 domain)"/>
    <property type="match status" value="1"/>
</dbReference>
<feature type="region of interest" description="Disordered" evidence="3">
    <location>
        <begin position="1042"/>
        <end position="1061"/>
    </location>
</feature>
<keyword evidence="2" id="KW-0175">Coiled coil</keyword>
<dbReference type="PROSITE" id="PS51444">
    <property type="entry name" value="FH2"/>
    <property type="match status" value="1"/>
</dbReference>
<feature type="region of interest" description="Disordered" evidence="3">
    <location>
        <begin position="724"/>
        <end position="761"/>
    </location>
</feature>
<sequence>MSIINGTASDDPNNTLKCRIQYINDLDPFLQSTNNLTREPLKPLIYPIALHKPIGEQIADIIRQLKAPHKSGDAALQLSATASADLGSLLDSELSLSEQPDELQVLQSDPANESVVHEYPFLYCTSPPPTSKQPSLQCYAIDIDSFPDDSFYHNNNNGNFQPIKKLSAPPPPSTYLSTTKAHRAPKIPAPQPPNWSIHNQNSSTHFNTEVRRNRPPPVNWEVPKTVNCEGLKYIDDESFCNPADNVLVDNDVESPGHQRLQFLPSTFNSCTNLIHSTKRVCEQSTIAGTRKIVRNNGNPYSQSPKECLDDNNNQQKQAFESKERRKNVALAISNPLVNSASPLGSVSVLKKMQKRVERSCSQRLCGDRQGVLEAIDTTSAIAVAPAALTPNEVMVKRVEKNNENNTTSKTVGVNVAQANSNKCPSPITIRRKLSSHSKVRGRRRSQFVEDSKAMDDWQTGTEEQEEEYGDGEQELGLLDESDLRSSLVVRQQTALRVKTIVDKLLYMSGRDQRRALFSLKAIFQNDKDLVHEFVQNGGLECLVKLGRNSDQNHQNHILRAIGQLMLYVDGMNGIIMHNETICWLYELLDSPYRLVVKTALKLLLVFVEYTESNSLLLLAAISSLMRILNEQNASDEETLVFGMTVINKTLNGVPDQDTFFDVIDVLENQGLEDALKAMLKLNNPQLNQQCNHYEQELRKEDAALESDSSTSNNNNELVKMRINGNMLNTNGGSTMERRNTNRRRQAEAEDLRTTTPSQQPALSNKNLINKFEQQLQQKSMSDHAPAWKGAKPNGISREEEEEISQGLKKNLNIGVKNLSIGANKQLSNGSLSYEDDEEPLPKVNGLKTGMVAQATDEKENIKVEKEDEEEIEPHQMKAPLLAFLQTSSHPPKRKPWSSPSHCNKPQPVVEAPKPKKPDSDEDESGGGGVFAALLKKRAMKMEGSAFRKGLVETVNRQSESEVKWKEAAEGFKEKPMIINDLDFSEFVEFEQDPLVLVKVAQVAQEKGLLPGGPKPMGSGVPPAPPPMGGGVPPPPPAFGMARARDSSPGPSSKMGSSGGTLKLHWKPAQSEAPPVPALKRKGTFWNKVETTPQIDTSKLSRLFETKTKEAPVKKAGGEAKPQVLQVLSVKRSQAINIGLTKLPPISVIPTAIRKFDASVLNKEGIEKILSTMMPSSEEVERIQERQADNPDTPLGQAEQFMLSLSEIDCLLERLRLWLFMLDYQNLEKDVAESLMELNNAMKEIEESKTFRVAMGMLLTIGNALNGSEIKAFQLDYLSRASEVKDPVHKYPLTHHLAEYMLDNYPEGTDLYTEFGAVSRSSRIDFEAVLDNLKKMEVDCKSCFDYVAKISQKDNNSSMKNKVNSFLAEVAERIHRLKHVHRTTQHRWSAFLLYFGYNPAEVKDQKPLNVFKMVIEFSLEYRTNRDKILQMRKRMAEKRERNKTRGMMIGAAAQAQTGGTGPLIKGVAGSGKPRQAGMTDRERHQEMSRLLTGGASTGIAAEDTASNPTTTLNRRRAGPTPERSLIAAQTEALRKSPGEGESPDDELLDGVVRTVTATADSRDQNRRRARLFNRKSLRRTRTIRQDQLTDLNNLNNY</sequence>
<accession>A0A915DI56</accession>
<dbReference type="GO" id="GO:0005856">
    <property type="term" value="C:cytoskeleton"/>
    <property type="evidence" value="ECO:0007669"/>
    <property type="project" value="TreeGrafter"/>
</dbReference>
<dbReference type="InterPro" id="IPR016024">
    <property type="entry name" value="ARM-type_fold"/>
</dbReference>
<dbReference type="PROSITE" id="PS51232">
    <property type="entry name" value="GBD_FH3"/>
    <property type="match status" value="1"/>
</dbReference>
<dbReference type="Pfam" id="PF18382">
    <property type="entry name" value="Formin_GBD_N"/>
    <property type="match status" value="1"/>
</dbReference>
<feature type="region of interest" description="Disordered" evidence="3">
    <location>
        <begin position="162"/>
        <end position="198"/>
    </location>
</feature>
<name>A0A915DI56_9BILA</name>
<dbReference type="PANTHER" id="PTHR45920:SF4">
    <property type="entry name" value="FORMIN HOMOLOGY 2 DOMAIN CONTAINING, ISOFORM I"/>
    <property type="match status" value="1"/>
</dbReference>
<feature type="domain" description="GBD/FH3" evidence="4">
    <location>
        <begin position="421"/>
        <end position="786"/>
    </location>
</feature>
<dbReference type="Gene3D" id="1.25.10.10">
    <property type="entry name" value="Leucine-rich Repeat Variant"/>
    <property type="match status" value="2"/>
</dbReference>
<dbReference type="SUPFAM" id="SSF48371">
    <property type="entry name" value="ARM repeat"/>
    <property type="match status" value="1"/>
</dbReference>
<dbReference type="InterPro" id="IPR015425">
    <property type="entry name" value="FH2_Formin"/>
</dbReference>
<feature type="compositionally biased region" description="Basic residues" evidence="3">
    <location>
        <begin position="429"/>
        <end position="445"/>
    </location>
</feature>
<feature type="region of interest" description="Disordered" evidence="3">
    <location>
        <begin position="1454"/>
        <end position="1522"/>
    </location>
</feature>
<feature type="compositionally biased region" description="Polar residues" evidence="3">
    <location>
        <begin position="295"/>
        <end position="314"/>
    </location>
</feature>
<dbReference type="Pfam" id="PF02181">
    <property type="entry name" value="FH2"/>
    <property type="match status" value="1"/>
</dbReference>
<feature type="region of interest" description="Disordered" evidence="3">
    <location>
        <begin position="1529"/>
        <end position="1548"/>
    </location>
</feature>
<dbReference type="WBParaSite" id="jg20125">
    <property type="protein sequence ID" value="jg20125"/>
    <property type="gene ID" value="jg20125"/>
</dbReference>
<feature type="compositionally biased region" description="Basic and acidic residues" evidence="3">
    <location>
        <begin position="446"/>
        <end position="455"/>
    </location>
</feature>
<feature type="region of interest" description="Disordered" evidence="3">
    <location>
        <begin position="780"/>
        <end position="802"/>
    </location>
</feature>
<feature type="region of interest" description="Disordered" evidence="3">
    <location>
        <begin position="887"/>
        <end position="927"/>
    </location>
</feature>
<feature type="region of interest" description="Disordered" evidence="3">
    <location>
        <begin position="294"/>
        <end position="314"/>
    </location>
</feature>
<keyword evidence="6" id="KW-1185">Reference proteome</keyword>
<evidence type="ECO:0000313" key="6">
    <source>
        <dbReference type="Proteomes" id="UP000887574"/>
    </source>
</evidence>
<organism evidence="6 7">
    <name type="scientific">Ditylenchus dipsaci</name>
    <dbReference type="NCBI Taxonomy" id="166011"/>
    <lineage>
        <taxon>Eukaryota</taxon>
        <taxon>Metazoa</taxon>
        <taxon>Ecdysozoa</taxon>
        <taxon>Nematoda</taxon>
        <taxon>Chromadorea</taxon>
        <taxon>Rhabditida</taxon>
        <taxon>Tylenchina</taxon>
        <taxon>Tylenchomorpha</taxon>
        <taxon>Sphaerularioidea</taxon>
        <taxon>Anguinidae</taxon>
        <taxon>Anguininae</taxon>
        <taxon>Ditylenchus</taxon>
    </lineage>
</organism>
<dbReference type="GO" id="GO:0030866">
    <property type="term" value="P:cortical actin cytoskeleton organization"/>
    <property type="evidence" value="ECO:0007669"/>
    <property type="project" value="TreeGrafter"/>
</dbReference>
<dbReference type="InterPro" id="IPR056771">
    <property type="entry name" value="FH3_FHOD1-3-like"/>
</dbReference>
<evidence type="ECO:0000259" key="5">
    <source>
        <dbReference type="PROSITE" id="PS51444"/>
    </source>
</evidence>
<dbReference type="GO" id="GO:0051015">
    <property type="term" value="F:actin filament binding"/>
    <property type="evidence" value="ECO:0007669"/>
    <property type="project" value="TreeGrafter"/>
</dbReference>
<feature type="coiled-coil region" evidence="2">
    <location>
        <begin position="676"/>
        <end position="703"/>
    </location>
</feature>
<evidence type="ECO:0000259" key="4">
    <source>
        <dbReference type="PROSITE" id="PS51232"/>
    </source>
</evidence>
<feature type="domain" description="FH2" evidence="5">
    <location>
        <begin position="1050"/>
        <end position="1446"/>
    </location>
</feature>
<dbReference type="InterPro" id="IPR041387">
    <property type="entry name" value="FHOD1_GBD_N"/>
</dbReference>
<dbReference type="InterPro" id="IPR042201">
    <property type="entry name" value="FH2_Formin_sf"/>
</dbReference>
<feature type="compositionally biased region" description="Basic and acidic residues" evidence="3">
    <location>
        <begin position="735"/>
        <end position="752"/>
    </location>
</feature>
<evidence type="ECO:0000256" key="1">
    <source>
        <dbReference type="ARBA" id="ARBA00023203"/>
    </source>
</evidence>
<feature type="compositionally biased region" description="Acidic residues" evidence="3">
    <location>
        <begin position="462"/>
        <end position="472"/>
    </location>
</feature>
<protein>
    <submittedName>
        <fullName evidence="7">FH1/FH2 domain-containing protein 3</fullName>
    </submittedName>
</protein>
<reference evidence="7" key="1">
    <citation type="submission" date="2022-11" db="UniProtKB">
        <authorList>
            <consortium name="WormBaseParasite"/>
        </authorList>
    </citation>
    <scope>IDENTIFICATION</scope>
</reference>
<feature type="region of interest" description="Disordered" evidence="3">
    <location>
        <begin position="1008"/>
        <end position="1032"/>
    </location>
</feature>
<dbReference type="Gene3D" id="1.20.58.2220">
    <property type="entry name" value="Formin, FH2 domain"/>
    <property type="match status" value="1"/>
</dbReference>